<name>A0A5E4NSM1_9HEMI</name>
<keyword evidence="2" id="KW-1185">Reference proteome</keyword>
<evidence type="ECO:0000313" key="1">
    <source>
        <dbReference type="EMBL" id="VVC45845.1"/>
    </source>
</evidence>
<dbReference type="Proteomes" id="UP000325440">
    <property type="component" value="Unassembled WGS sequence"/>
</dbReference>
<protein>
    <submittedName>
        <fullName evidence="1">Uncharacterized protein</fullName>
    </submittedName>
</protein>
<sequence length="69" mass="8291">MEEDNNVRTALKNTSIMCKISITYSNWSRHLQSKKHKRNDPNETIKPRFHKKTTLRIKNNIPTLKKREQ</sequence>
<dbReference type="AlphaFoldDB" id="A0A5E4NSM1"/>
<reference evidence="1 2" key="1">
    <citation type="submission" date="2019-08" db="EMBL/GenBank/DDBJ databases">
        <authorList>
            <person name="Alioto T."/>
            <person name="Alioto T."/>
            <person name="Gomez Garrido J."/>
        </authorList>
    </citation>
    <scope>NUCLEOTIDE SEQUENCE [LARGE SCALE GENOMIC DNA]</scope>
</reference>
<evidence type="ECO:0000313" key="2">
    <source>
        <dbReference type="Proteomes" id="UP000325440"/>
    </source>
</evidence>
<accession>A0A5E4NSM1</accession>
<dbReference type="EMBL" id="CABPRJ010002416">
    <property type="protein sequence ID" value="VVC45845.1"/>
    <property type="molecule type" value="Genomic_DNA"/>
</dbReference>
<proteinExistence type="predicted"/>
<organism evidence="1 2">
    <name type="scientific">Cinara cedri</name>
    <dbReference type="NCBI Taxonomy" id="506608"/>
    <lineage>
        <taxon>Eukaryota</taxon>
        <taxon>Metazoa</taxon>
        <taxon>Ecdysozoa</taxon>
        <taxon>Arthropoda</taxon>
        <taxon>Hexapoda</taxon>
        <taxon>Insecta</taxon>
        <taxon>Pterygota</taxon>
        <taxon>Neoptera</taxon>
        <taxon>Paraneoptera</taxon>
        <taxon>Hemiptera</taxon>
        <taxon>Sternorrhyncha</taxon>
        <taxon>Aphidomorpha</taxon>
        <taxon>Aphidoidea</taxon>
        <taxon>Aphididae</taxon>
        <taxon>Lachninae</taxon>
        <taxon>Cinara</taxon>
    </lineage>
</organism>
<gene>
    <name evidence="1" type="ORF">CINCED_3A006891</name>
</gene>